<feature type="transmembrane region" description="Helical" evidence="1">
    <location>
        <begin position="162"/>
        <end position="179"/>
    </location>
</feature>
<dbReference type="PANTHER" id="PTHR40448:SF1">
    <property type="entry name" value="TWO-COMPONENT SENSOR HISTIDINE KINASE"/>
    <property type="match status" value="1"/>
</dbReference>
<dbReference type="InterPro" id="IPR032834">
    <property type="entry name" value="NatK-like_C"/>
</dbReference>
<dbReference type="Pfam" id="PF14501">
    <property type="entry name" value="HATPase_c_5"/>
    <property type="match status" value="1"/>
</dbReference>
<keyword evidence="4" id="KW-1185">Reference proteome</keyword>
<evidence type="ECO:0000313" key="3">
    <source>
        <dbReference type="EMBL" id="BDR59125.1"/>
    </source>
</evidence>
<keyword evidence="1" id="KW-0812">Transmembrane</keyword>
<keyword evidence="1" id="KW-1133">Transmembrane helix</keyword>
<keyword evidence="3" id="KW-0418">Kinase</keyword>
<accession>A0AAU9DC38</accession>
<dbReference type="RefSeq" id="WP_317634935.1">
    <property type="nucleotide sequence ID" value="NZ_AP026802.1"/>
</dbReference>
<gene>
    <name evidence="3" type="ORF">XA3_15660</name>
</gene>
<organism evidence="3 4">
    <name type="scientific">Xylocopilactobacillus apicola</name>
    <dbReference type="NCBI Taxonomy" id="2932184"/>
    <lineage>
        <taxon>Bacteria</taxon>
        <taxon>Bacillati</taxon>
        <taxon>Bacillota</taxon>
        <taxon>Bacilli</taxon>
        <taxon>Lactobacillales</taxon>
        <taxon>Lactobacillaceae</taxon>
        <taxon>Xylocopilactobacillus</taxon>
    </lineage>
</organism>
<evidence type="ECO:0000256" key="1">
    <source>
        <dbReference type="SAM" id="Phobius"/>
    </source>
</evidence>
<evidence type="ECO:0000313" key="4">
    <source>
        <dbReference type="Proteomes" id="UP001321861"/>
    </source>
</evidence>
<dbReference type="GO" id="GO:0042802">
    <property type="term" value="F:identical protein binding"/>
    <property type="evidence" value="ECO:0007669"/>
    <property type="project" value="TreeGrafter"/>
</dbReference>
<dbReference type="EMBL" id="AP026802">
    <property type="protein sequence ID" value="BDR59125.1"/>
    <property type="molecule type" value="Genomic_DNA"/>
</dbReference>
<dbReference type="Gene3D" id="3.30.565.10">
    <property type="entry name" value="Histidine kinase-like ATPase, C-terminal domain"/>
    <property type="match status" value="1"/>
</dbReference>
<feature type="transmembrane region" description="Helical" evidence="1">
    <location>
        <begin position="63"/>
        <end position="80"/>
    </location>
</feature>
<feature type="domain" description="Sensor histidine kinase NatK-like C-terminal" evidence="2">
    <location>
        <begin position="358"/>
        <end position="456"/>
    </location>
</feature>
<dbReference type="InterPro" id="IPR036890">
    <property type="entry name" value="HATPase_C_sf"/>
</dbReference>
<dbReference type="KEGG" id="xap:XA3_15660"/>
<keyword evidence="1" id="KW-0472">Membrane</keyword>
<sequence length="458" mass="53088">MLNIFSDFAMLLGSVVLEMNIFLFFNKLFTAKHKIALFLISFMVCEAFIRISHFNHSMFVIDSNQYLVITAIIIYGYYLIMGRKQVEFGPMLLFFLIENGFIKKIFDLLNYLRVIKNMKPLPQFYIVEFVLEIVIQIVLTLILRNKFRRAISLLFKTRNKRVIISGFLLVVAFGLFFAPKSPHNVTIISKPNNDVVKHGETFTIKMNSKEFNDLDRVFRWFVAFIIVAVAYTSYEVNKNRKHKRLATEKVMMENYIDTLEKMQFDIQKVQHDYKNMLMGITGYIEDDRVDVPELKHFLKKNQLMENNVKLKTGTLHQLKRINLPAVKGLISTKVVQASQLGIRVSVECSEDIQIRRVDPFDLSRGLGIILDNAIEECRNQKQPMIRIAFIDSYERTIIAVANTCKEETLNVVAGKSTKGKNRGFGLQNLKEIVNSSNHLGLETTCANYIFTQKIFIRK</sequence>
<dbReference type="SUPFAM" id="SSF55874">
    <property type="entry name" value="ATPase domain of HSP90 chaperone/DNA topoisomerase II/histidine kinase"/>
    <property type="match status" value="1"/>
</dbReference>
<feature type="transmembrane region" description="Helical" evidence="1">
    <location>
        <begin position="124"/>
        <end position="142"/>
    </location>
</feature>
<dbReference type="AlphaFoldDB" id="A0AAU9DC38"/>
<dbReference type="GO" id="GO:0016301">
    <property type="term" value="F:kinase activity"/>
    <property type="evidence" value="ECO:0007669"/>
    <property type="project" value="UniProtKB-KW"/>
</dbReference>
<dbReference type="PANTHER" id="PTHR40448">
    <property type="entry name" value="TWO-COMPONENT SENSOR HISTIDINE KINASE"/>
    <property type="match status" value="1"/>
</dbReference>
<feature type="transmembrane region" description="Helical" evidence="1">
    <location>
        <begin position="35"/>
        <end position="51"/>
    </location>
</feature>
<protein>
    <submittedName>
        <fullName evidence="3">Histidine kinase</fullName>
    </submittedName>
</protein>
<name>A0AAU9DC38_9LACO</name>
<feature type="transmembrane region" description="Helical" evidence="1">
    <location>
        <begin position="217"/>
        <end position="234"/>
    </location>
</feature>
<proteinExistence type="predicted"/>
<reference evidence="3 4" key="1">
    <citation type="journal article" date="2023" name="Microbiol. Spectr.">
        <title>Symbiosis of Carpenter Bees with Uncharacterized Lactic Acid Bacteria Showing NAD Auxotrophy.</title>
        <authorList>
            <person name="Kawasaki S."/>
            <person name="Ozawa K."/>
            <person name="Mori T."/>
            <person name="Yamamoto A."/>
            <person name="Ito M."/>
            <person name="Ohkuma M."/>
            <person name="Sakamoto M."/>
            <person name="Matsutani M."/>
        </authorList>
    </citation>
    <scope>NUCLEOTIDE SEQUENCE [LARGE SCALE GENOMIC DNA]</scope>
    <source>
        <strain evidence="3 4">XA3</strain>
    </source>
</reference>
<feature type="transmembrane region" description="Helical" evidence="1">
    <location>
        <begin position="92"/>
        <end position="112"/>
    </location>
</feature>
<dbReference type="Proteomes" id="UP001321861">
    <property type="component" value="Chromosome"/>
</dbReference>
<evidence type="ECO:0000259" key="2">
    <source>
        <dbReference type="Pfam" id="PF14501"/>
    </source>
</evidence>
<keyword evidence="3" id="KW-0808">Transferase</keyword>
<feature type="transmembrane region" description="Helical" evidence="1">
    <location>
        <begin position="6"/>
        <end position="23"/>
    </location>
</feature>